<dbReference type="EMBL" id="JBGOOW010000075">
    <property type="protein sequence ID" value="MEZ8183988.1"/>
    <property type="molecule type" value="Genomic_DNA"/>
</dbReference>
<dbReference type="PROSITE" id="PS52050">
    <property type="entry name" value="WYL"/>
    <property type="match status" value="1"/>
</dbReference>
<evidence type="ECO:0000313" key="5">
    <source>
        <dbReference type="Proteomes" id="UP001177935"/>
    </source>
</evidence>
<gene>
    <name evidence="4" type="ORF">ACED33_25310</name>
    <name evidence="3" type="ORF">Q8W42_23640</name>
</gene>
<feature type="domain" description="DNA-binding transcriptional repressor CapW winged helix-turn-helix" evidence="2">
    <location>
        <begin position="17"/>
        <end position="67"/>
    </location>
</feature>
<dbReference type="Pfam" id="PF13280">
    <property type="entry name" value="WYL"/>
    <property type="match status" value="1"/>
</dbReference>
<organism evidence="3 5">
    <name type="scientific">Vibrio splendidus</name>
    <dbReference type="NCBI Taxonomy" id="29497"/>
    <lineage>
        <taxon>Bacteria</taxon>
        <taxon>Pseudomonadati</taxon>
        <taxon>Pseudomonadota</taxon>
        <taxon>Gammaproteobacteria</taxon>
        <taxon>Vibrionales</taxon>
        <taxon>Vibrionaceae</taxon>
        <taxon>Vibrio</taxon>
    </lineage>
</organism>
<dbReference type="PIRSF" id="PIRSF015558">
    <property type="entry name" value="Txn_reg_DeoR_prd"/>
    <property type="match status" value="1"/>
</dbReference>
<dbReference type="AlphaFoldDB" id="A0AB35N4I0"/>
<feature type="domain" description="WYL" evidence="1">
    <location>
        <begin position="124"/>
        <end position="194"/>
    </location>
</feature>
<dbReference type="InterPro" id="IPR016634">
    <property type="entry name" value="CapW-like"/>
</dbReference>
<evidence type="ECO:0000313" key="6">
    <source>
        <dbReference type="Proteomes" id="UP001569200"/>
    </source>
</evidence>
<keyword evidence="6" id="KW-1185">Reference proteome</keyword>
<evidence type="ECO:0000313" key="4">
    <source>
        <dbReference type="EMBL" id="MEZ8183988.1"/>
    </source>
</evidence>
<protein>
    <submittedName>
        <fullName evidence="3">WYL domain-containing protein</fullName>
    </submittedName>
</protein>
<evidence type="ECO:0000259" key="1">
    <source>
        <dbReference type="Pfam" id="PF13280"/>
    </source>
</evidence>
<comment type="caution">
    <text evidence="3">The sequence shown here is derived from an EMBL/GenBank/DDBJ whole genome shotgun (WGS) entry which is preliminary data.</text>
</comment>
<reference evidence="3" key="1">
    <citation type="submission" date="2023-07" db="EMBL/GenBank/DDBJ databases">
        <title>Genome content predicts the carbon catabolic preferences of heterotrophic bacteria.</title>
        <authorList>
            <person name="Gralka M."/>
        </authorList>
    </citation>
    <scope>NUCLEOTIDE SEQUENCE</scope>
    <source>
        <strain evidence="3">6E02</strain>
    </source>
</reference>
<dbReference type="Proteomes" id="UP001177935">
    <property type="component" value="Unassembled WGS sequence"/>
</dbReference>
<evidence type="ECO:0000313" key="3">
    <source>
        <dbReference type="EMBL" id="MDP2503702.1"/>
    </source>
</evidence>
<dbReference type="InterPro" id="IPR026881">
    <property type="entry name" value="WYL_dom"/>
</dbReference>
<dbReference type="RefSeq" id="WP_108203128.1">
    <property type="nucleotide sequence ID" value="NZ_JAUYVL010000024.1"/>
</dbReference>
<dbReference type="Pfam" id="PF26109">
    <property type="entry name" value="WHD_BrxR"/>
    <property type="match status" value="1"/>
</dbReference>
<dbReference type="InterPro" id="IPR059019">
    <property type="entry name" value="WHD_CapW"/>
</dbReference>
<proteinExistence type="predicted"/>
<dbReference type="Proteomes" id="UP001569200">
    <property type="component" value="Unassembled WGS sequence"/>
</dbReference>
<dbReference type="EMBL" id="JAUYVL010000024">
    <property type="protein sequence ID" value="MDP2503702.1"/>
    <property type="molecule type" value="Genomic_DNA"/>
</dbReference>
<reference evidence="4 6" key="2">
    <citation type="submission" date="2024-06" db="EMBL/GenBank/DDBJ databases">
        <authorList>
            <person name="Steensen K."/>
            <person name="Seneca J."/>
            <person name="Bartlau N."/>
            <person name="Yu A.X."/>
            <person name="Polz M.F."/>
        </authorList>
    </citation>
    <scope>NUCLEOTIDE SEQUENCE [LARGE SCALE GENOMIC DNA]</scope>
    <source>
        <strain evidence="4 6">1F145</strain>
    </source>
</reference>
<name>A0AB35N4I0_VIBSP</name>
<evidence type="ECO:0000259" key="2">
    <source>
        <dbReference type="Pfam" id="PF26109"/>
    </source>
</evidence>
<sequence length="311" mass="36162">MYNINELKEKIGNQSRAERLAFIDFKVRFSGKILRSEIVEEFGISEPLATKDLSEYKQLTNDKNIVPKTHQIRLDTYQPLVEIEARKALEMHFEGFCRHKLQQKESAIYKRACDLTTELDAESIAVITRAITDNKRVRGDYISANSDYRDERILEPSTVFFDGLNWVFRAKDIKDNSTESIFKSFHFSRFERIEPTEDTSESTVNDDNEWNTLIPIQLGLHPDLDEKGKQAIRIEFGMGDTDTLVVVEKSVFAWSLLERWSVDSGTVPSEIPPEASRFKFYLKNADMLQHVNSVKRMMHEYTIKTEGYIRK</sequence>
<accession>A0AB35N4I0</accession>